<name>A0ABT2ML61_9CYAN</name>
<dbReference type="Proteomes" id="UP001525890">
    <property type="component" value="Unassembled WGS sequence"/>
</dbReference>
<accession>A0ABT2ML61</accession>
<gene>
    <name evidence="2" type="ORF">NG799_03955</name>
</gene>
<dbReference type="EMBL" id="JAMXFF010000004">
    <property type="protein sequence ID" value="MCT7965486.1"/>
    <property type="molecule type" value="Genomic_DNA"/>
</dbReference>
<dbReference type="PANTHER" id="PTHR30383:SF32">
    <property type="entry name" value="SGNH-HYDROLASE"/>
    <property type="match status" value="1"/>
</dbReference>
<dbReference type="InterPro" id="IPR013830">
    <property type="entry name" value="SGNH_hydro"/>
</dbReference>
<proteinExistence type="predicted"/>
<organism evidence="2 3">
    <name type="scientific">Laspinema palackyanum D2a</name>
    <dbReference type="NCBI Taxonomy" id="2953684"/>
    <lineage>
        <taxon>Bacteria</taxon>
        <taxon>Bacillati</taxon>
        <taxon>Cyanobacteriota</taxon>
        <taxon>Cyanophyceae</taxon>
        <taxon>Oscillatoriophycideae</taxon>
        <taxon>Oscillatoriales</taxon>
        <taxon>Laspinemataceae</taxon>
        <taxon>Laspinema</taxon>
        <taxon>Laspinema palackyanum</taxon>
    </lineage>
</organism>
<dbReference type="Pfam" id="PF13472">
    <property type="entry name" value="Lipase_GDSL_2"/>
    <property type="match status" value="1"/>
</dbReference>
<evidence type="ECO:0000313" key="3">
    <source>
        <dbReference type="Proteomes" id="UP001525890"/>
    </source>
</evidence>
<feature type="domain" description="SGNH hydrolase-type esterase" evidence="1">
    <location>
        <begin position="88"/>
        <end position="225"/>
    </location>
</feature>
<dbReference type="InterPro" id="IPR036514">
    <property type="entry name" value="SGNH_hydro_sf"/>
</dbReference>
<dbReference type="SUPFAM" id="SSF52266">
    <property type="entry name" value="SGNH hydrolase"/>
    <property type="match status" value="1"/>
</dbReference>
<keyword evidence="3" id="KW-1185">Reference proteome</keyword>
<sequence>MNRPASGIQMYLQRIEGLKVGRTYTLLPPDTFKSVWEQAIGQPTYQDWTNLLAWEARALTTGQGSNQLSILLGDSISMWFPPELMPPGRLWLNQGISGDNTSGILKRLWTFSETKPHTIYILAGINDLRQGRLDASIADNIYYTVRELQLIHPPAKVVVQSILPTRLAALPNTRIRKINLELAAIAKSEGAIYFDLNSGFTNDEDRLRRELTTDGIHLSQAGYQLWQKALQQMTSRLDLNRDNRYQQWLQRSPSFTLDGKTYTWVSYQTESGDSLPQLSQKAFGFDSFEYWDLIALKNNLGFEEKLGSRTILIPQTGGK</sequence>
<evidence type="ECO:0000313" key="2">
    <source>
        <dbReference type="EMBL" id="MCT7965486.1"/>
    </source>
</evidence>
<dbReference type="Gene3D" id="3.40.50.1110">
    <property type="entry name" value="SGNH hydrolase"/>
    <property type="match status" value="1"/>
</dbReference>
<protein>
    <submittedName>
        <fullName evidence="2">GDSL-type esterase/lipase family protein</fullName>
    </submittedName>
</protein>
<reference evidence="2 3" key="1">
    <citation type="journal article" date="2022" name="Front. Microbiol.">
        <title>High genomic differentiation and limited gene flow indicate recent cryptic speciation within the genus Laspinema (cyanobacteria).</title>
        <authorList>
            <person name="Stanojkovic A."/>
            <person name="Skoupy S."/>
            <person name="Skaloud P."/>
            <person name="Dvorak P."/>
        </authorList>
    </citation>
    <scope>NUCLEOTIDE SEQUENCE [LARGE SCALE GENOMIC DNA]</scope>
    <source>
        <strain evidence="2 3">D2a</strain>
    </source>
</reference>
<dbReference type="InterPro" id="IPR051532">
    <property type="entry name" value="Ester_Hydrolysis_Enzymes"/>
</dbReference>
<dbReference type="RefSeq" id="WP_368005185.1">
    <property type="nucleotide sequence ID" value="NZ_JAMXFF010000004.1"/>
</dbReference>
<evidence type="ECO:0000259" key="1">
    <source>
        <dbReference type="Pfam" id="PF13472"/>
    </source>
</evidence>
<comment type="caution">
    <text evidence="2">The sequence shown here is derived from an EMBL/GenBank/DDBJ whole genome shotgun (WGS) entry which is preliminary data.</text>
</comment>
<dbReference type="PANTHER" id="PTHR30383">
    <property type="entry name" value="THIOESTERASE 1/PROTEASE 1/LYSOPHOSPHOLIPASE L1"/>
    <property type="match status" value="1"/>
</dbReference>